<dbReference type="AlphaFoldDB" id="A0A103XN67"/>
<evidence type="ECO:0008006" key="3">
    <source>
        <dbReference type="Google" id="ProtNLM"/>
    </source>
</evidence>
<dbReference type="Gene3D" id="1.10.510.10">
    <property type="entry name" value="Transferase(Phosphotransferase) domain 1"/>
    <property type="match status" value="1"/>
</dbReference>
<organism evidence="1 2">
    <name type="scientific">Cynara cardunculus var. scolymus</name>
    <name type="common">Globe artichoke</name>
    <name type="synonym">Cynara scolymus</name>
    <dbReference type="NCBI Taxonomy" id="59895"/>
    <lineage>
        <taxon>Eukaryota</taxon>
        <taxon>Viridiplantae</taxon>
        <taxon>Streptophyta</taxon>
        <taxon>Embryophyta</taxon>
        <taxon>Tracheophyta</taxon>
        <taxon>Spermatophyta</taxon>
        <taxon>Magnoliopsida</taxon>
        <taxon>eudicotyledons</taxon>
        <taxon>Gunneridae</taxon>
        <taxon>Pentapetalae</taxon>
        <taxon>asterids</taxon>
        <taxon>campanulids</taxon>
        <taxon>Asterales</taxon>
        <taxon>Asteraceae</taxon>
        <taxon>Carduoideae</taxon>
        <taxon>Cardueae</taxon>
        <taxon>Carduinae</taxon>
        <taxon>Cynara</taxon>
    </lineage>
</organism>
<evidence type="ECO:0000313" key="1">
    <source>
        <dbReference type="EMBL" id="KVH93629.1"/>
    </source>
</evidence>
<proteinExistence type="predicted"/>
<protein>
    <recommendedName>
        <fullName evidence="3">Concanavalin A-like lectin/glucanase, subgroup</fullName>
    </recommendedName>
</protein>
<dbReference type="STRING" id="59895.A0A103XN67"/>
<name>A0A103XN67_CYNCS</name>
<dbReference type="Proteomes" id="UP000243975">
    <property type="component" value="Unassembled WGS sequence"/>
</dbReference>
<dbReference type="PANTHER" id="PTHR45631">
    <property type="entry name" value="OS07G0107800 PROTEIN-RELATED"/>
    <property type="match status" value="1"/>
</dbReference>
<dbReference type="EMBL" id="LEKV01004703">
    <property type="protein sequence ID" value="KVH93629.1"/>
    <property type="molecule type" value="Genomic_DNA"/>
</dbReference>
<accession>A0A103XN67</accession>
<gene>
    <name evidence="1" type="ORF">Ccrd_004318</name>
</gene>
<dbReference type="PANTHER" id="PTHR45631:SF68">
    <property type="entry name" value="REPEAT FAMILY PROTEIN, PUTATIVE, EXPRESSED-RELATED"/>
    <property type="match status" value="1"/>
</dbReference>
<keyword evidence="2" id="KW-1185">Reference proteome</keyword>
<dbReference type="Gramene" id="KVH93629">
    <property type="protein sequence ID" value="KVH93629"/>
    <property type="gene ID" value="Ccrd_004318"/>
</dbReference>
<reference evidence="1 2" key="1">
    <citation type="journal article" date="2016" name="Sci. Rep.">
        <title>The genome sequence of the outbreeding globe artichoke constructed de novo incorporating a phase-aware low-pass sequencing strategy of F1 progeny.</title>
        <authorList>
            <person name="Scaglione D."/>
            <person name="Reyes-Chin-Wo S."/>
            <person name="Acquadro A."/>
            <person name="Froenicke L."/>
            <person name="Portis E."/>
            <person name="Beitel C."/>
            <person name="Tirone M."/>
            <person name="Mauro R."/>
            <person name="Lo Monaco A."/>
            <person name="Mauromicale G."/>
            <person name="Faccioli P."/>
            <person name="Cattivelli L."/>
            <person name="Rieseberg L."/>
            <person name="Michelmore R."/>
            <person name="Lanteri S."/>
        </authorList>
    </citation>
    <scope>NUCLEOTIDE SEQUENCE [LARGE SCALE GENOMIC DNA]</scope>
    <source>
        <strain evidence="1">2C</strain>
    </source>
</reference>
<evidence type="ECO:0000313" key="2">
    <source>
        <dbReference type="Proteomes" id="UP000243975"/>
    </source>
</evidence>
<comment type="caution">
    <text evidence="1">The sequence shown here is derived from an EMBL/GenBank/DDBJ whole genome shotgun (WGS) entry which is preliminary data.</text>
</comment>
<sequence>MGKVNIQNGIQRIIDPALRDEYDVQSMWKMAEKALMCVQPHANMRPSMSEVIKEIQDAISIERGVNGEFFSFIIEYGIA</sequence>